<name>A0A060WP76_ONCMY</name>
<feature type="compositionally biased region" description="Low complexity" evidence="9">
    <location>
        <begin position="31"/>
        <end position="46"/>
    </location>
</feature>
<keyword evidence="8" id="KW-0539">Nucleus</keyword>
<keyword evidence="5" id="KW-0238">DNA-binding</keyword>
<comment type="subcellular location">
    <subcellularLocation>
        <location evidence="1">Nucleus</location>
    </subcellularLocation>
</comment>
<feature type="compositionally biased region" description="Polar residues" evidence="9">
    <location>
        <begin position="461"/>
        <end position="470"/>
    </location>
</feature>
<dbReference type="PANTHER" id="PTHR13580">
    <property type="entry name" value="TGF-BETA INDUCED APOPTOSIS PROTEIN"/>
    <property type="match status" value="1"/>
</dbReference>
<dbReference type="EMBL" id="FR904647">
    <property type="protein sequence ID" value="CDQ68946.1"/>
    <property type="molecule type" value="Genomic_DNA"/>
</dbReference>
<keyword evidence="6" id="KW-0010">Activator</keyword>
<feature type="domain" description="Cysteine/serine-rich nuclear protein N-terminal" evidence="10">
    <location>
        <begin position="66"/>
        <end position="282"/>
    </location>
</feature>
<proteinExistence type="inferred from homology"/>
<protein>
    <recommendedName>
        <fullName evidence="10">Cysteine/serine-rich nuclear protein N-terminal domain-containing protein</fullName>
    </recommendedName>
</protein>
<dbReference type="InterPro" id="IPR031972">
    <property type="entry name" value="CSRNP_N"/>
</dbReference>
<dbReference type="Pfam" id="PF16019">
    <property type="entry name" value="CSRNP_N"/>
    <property type="match status" value="1"/>
</dbReference>
<accession>A0A060WP76</accession>
<evidence type="ECO:0000256" key="4">
    <source>
        <dbReference type="ARBA" id="ARBA00023015"/>
    </source>
</evidence>
<evidence type="ECO:0000256" key="3">
    <source>
        <dbReference type="ARBA" id="ARBA00022703"/>
    </source>
</evidence>
<dbReference type="GO" id="GO:0005634">
    <property type="term" value="C:nucleus"/>
    <property type="evidence" value="ECO:0007669"/>
    <property type="project" value="UniProtKB-SubCell"/>
</dbReference>
<feature type="compositionally biased region" description="Low complexity" evidence="9">
    <location>
        <begin position="344"/>
        <end position="354"/>
    </location>
</feature>
<feature type="region of interest" description="Disordered" evidence="9">
    <location>
        <begin position="15"/>
        <end position="53"/>
    </location>
</feature>
<feature type="compositionally biased region" description="Polar residues" evidence="9">
    <location>
        <begin position="401"/>
        <end position="421"/>
    </location>
</feature>
<comment type="similarity">
    <text evidence="2">Belongs to the AXUD1 family.</text>
</comment>
<dbReference type="PaxDb" id="8022-A0A060WP76"/>
<dbReference type="PRINTS" id="PR02031">
    <property type="entry name" value="CYSSERRICHNP"/>
</dbReference>
<dbReference type="Proteomes" id="UP000193380">
    <property type="component" value="Unassembled WGS sequence"/>
</dbReference>
<evidence type="ECO:0000256" key="8">
    <source>
        <dbReference type="ARBA" id="ARBA00023242"/>
    </source>
</evidence>
<dbReference type="GO" id="GO:0000981">
    <property type="term" value="F:DNA-binding transcription factor activity, RNA polymerase II-specific"/>
    <property type="evidence" value="ECO:0007669"/>
    <property type="project" value="TreeGrafter"/>
</dbReference>
<evidence type="ECO:0000256" key="6">
    <source>
        <dbReference type="ARBA" id="ARBA00023159"/>
    </source>
</evidence>
<dbReference type="GO" id="GO:0006915">
    <property type="term" value="P:apoptotic process"/>
    <property type="evidence" value="ECO:0007669"/>
    <property type="project" value="UniProtKB-KW"/>
</dbReference>
<evidence type="ECO:0000256" key="9">
    <source>
        <dbReference type="SAM" id="MobiDB-lite"/>
    </source>
</evidence>
<evidence type="ECO:0000313" key="11">
    <source>
        <dbReference type="EMBL" id="CDQ68946.1"/>
    </source>
</evidence>
<evidence type="ECO:0000313" key="12">
    <source>
        <dbReference type="Proteomes" id="UP000193380"/>
    </source>
</evidence>
<keyword evidence="7" id="KW-0804">Transcription</keyword>
<organism evidence="11 12">
    <name type="scientific">Oncorhynchus mykiss</name>
    <name type="common">Rainbow trout</name>
    <name type="synonym">Salmo gairdneri</name>
    <dbReference type="NCBI Taxonomy" id="8022"/>
    <lineage>
        <taxon>Eukaryota</taxon>
        <taxon>Metazoa</taxon>
        <taxon>Chordata</taxon>
        <taxon>Craniata</taxon>
        <taxon>Vertebrata</taxon>
        <taxon>Euteleostomi</taxon>
        <taxon>Actinopterygii</taxon>
        <taxon>Neopterygii</taxon>
        <taxon>Teleostei</taxon>
        <taxon>Protacanthopterygii</taxon>
        <taxon>Salmoniformes</taxon>
        <taxon>Salmonidae</taxon>
        <taxon>Salmoninae</taxon>
        <taxon>Oncorhynchus</taxon>
    </lineage>
</organism>
<dbReference type="PANTHER" id="PTHR13580:SF13">
    <property type="entry name" value="CYSTEINE_SERINE-RICH NUCLEAR PROTEIN 3"/>
    <property type="match status" value="1"/>
</dbReference>
<dbReference type="InterPro" id="IPR023260">
    <property type="entry name" value="Cys/Ser-rich_nuc_prot"/>
</dbReference>
<evidence type="ECO:0000259" key="10">
    <source>
        <dbReference type="Pfam" id="PF16019"/>
    </source>
</evidence>
<feature type="region of interest" description="Disordered" evidence="9">
    <location>
        <begin position="322"/>
        <end position="475"/>
    </location>
</feature>
<keyword evidence="4" id="KW-0805">Transcription regulation</keyword>
<dbReference type="GO" id="GO:0043565">
    <property type="term" value="F:sequence-specific DNA binding"/>
    <property type="evidence" value="ECO:0007669"/>
    <property type="project" value="TreeGrafter"/>
</dbReference>
<feature type="compositionally biased region" description="Acidic residues" evidence="9">
    <location>
        <begin position="326"/>
        <end position="343"/>
    </location>
</feature>
<gene>
    <name evidence="11" type="ORF">GSONMT00055017001</name>
</gene>
<keyword evidence="3" id="KW-0053">Apoptosis</keyword>
<sequence length="584" mass="64756">MSGILKRKFEEVEVDSPSPCLSLRGSDDEVSAGSDSGNSSDSVNPGPSTPVAPSSILRCEKRLLVRNVHFESVTVYYFSRRQGFTSVPTQGGSTLGMSTRHSWVQRYTLGEFAVEQERSHRDMLRDHLKEEKLNSIKLKLTNNGTVESDEAESLTLDDISEDDIDLDNTEVDEYFFLQPMTTRRRRALLRASGVRRIDVEEKHELRAIRVSREECGCDCRGLCNPATCACSLAGIKCQVDRMSFPCGCSKEGCSNSTGRVEFNPIRVRTHFLHTIMKLELEKSHEQQQPQPQRALQYPLMSDNIPVPQAPIMHLLSASDVEQHLEEEVDEDEEDDEEEDDDDGSSLCSGLSDCSTNSLHTSDSEEEEEEEDDCESMEEGVSGPPVSHTEVVPLSSVLGYSDGTQTNTNRANPNSYYHNPSSGYYHMDNSAKLNPTPQSPCEAPSLRLSLPNREGATDGPTVVSQEQPKTTSEPHTDHLSQIEGLYMHFPHTDKAPAANACSSAPQQSNTLHSGETIAVFHLLLAVIHNNNLPLPCYYVTPWNSPLKWLQSCSQASASYTSVWPSTQHHHTLSTNTLAYIGPPNL</sequence>
<evidence type="ECO:0000256" key="1">
    <source>
        <dbReference type="ARBA" id="ARBA00004123"/>
    </source>
</evidence>
<evidence type="ECO:0000256" key="5">
    <source>
        <dbReference type="ARBA" id="ARBA00023125"/>
    </source>
</evidence>
<dbReference type="AlphaFoldDB" id="A0A060WP76"/>
<reference evidence="11" key="1">
    <citation type="journal article" date="2014" name="Nat. Commun.">
        <title>The rainbow trout genome provides novel insights into evolution after whole-genome duplication in vertebrates.</title>
        <authorList>
            <person name="Berthelot C."/>
            <person name="Brunet F."/>
            <person name="Chalopin D."/>
            <person name="Juanchich A."/>
            <person name="Bernard M."/>
            <person name="Noel B."/>
            <person name="Bento P."/>
            <person name="Da Silva C."/>
            <person name="Labadie K."/>
            <person name="Alberti A."/>
            <person name="Aury J.M."/>
            <person name="Louis A."/>
            <person name="Dehais P."/>
            <person name="Bardou P."/>
            <person name="Montfort J."/>
            <person name="Klopp C."/>
            <person name="Cabau C."/>
            <person name="Gaspin C."/>
            <person name="Thorgaard G.H."/>
            <person name="Boussaha M."/>
            <person name="Quillet E."/>
            <person name="Guyomard R."/>
            <person name="Galiana D."/>
            <person name="Bobe J."/>
            <person name="Volff J.N."/>
            <person name="Genet C."/>
            <person name="Wincker P."/>
            <person name="Jaillon O."/>
            <person name="Roest Crollius H."/>
            <person name="Guiguen Y."/>
        </authorList>
    </citation>
    <scope>NUCLEOTIDE SEQUENCE [LARGE SCALE GENOMIC DNA]</scope>
</reference>
<feature type="compositionally biased region" description="Acidic residues" evidence="9">
    <location>
        <begin position="363"/>
        <end position="377"/>
    </location>
</feature>
<evidence type="ECO:0000256" key="2">
    <source>
        <dbReference type="ARBA" id="ARBA00008548"/>
    </source>
</evidence>
<reference evidence="11" key="2">
    <citation type="submission" date="2014-03" db="EMBL/GenBank/DDBJ databases">
        <authorList>
            <person name="Genoscope - CEA"/>
        </authorList>
    </citation>
    <scope>NUCLEOTIDE SEQUENCE</scope>
</reference>
<evidence type="ECO:0000256" key="7">
    <source>
        <dbReference type="ARBA" id="ARBA00023163"/>
    </source>
</evidence>